<evidence type="ECO:0008006" key="3">
    <source>
        <dbReference type="Google" id="ProtNLM"/>
    </source>
</evidence>
<gene>
    <name evidence="1" type="ORF">BLA60_29380</name>
</gene>
<dbReference type="OrthoDB" id="3431611at2"/>
<keyword evidence="2" id="KW-1185">Reference proteome</keyword>
<protein>
    <recommendedName>
        <fullName evidence="3">SnoaL-like domain-containing protein</fullName>
    </recommendedName>
</protein>
<evidence type="ECO:0000313" key="2">
    <source>
        <dbReference type="Proteomes" id="UP000185696"/>
    </source>
</evidence>
<evidence type="ECO:0000313" key="1">
    <source>
        <dbReference type="EMBL" id="OLF06973.1"/>
    </source>
</evidence>
<name>A0A7Z1AVY7_9PSEU</name>
<organism evidence="1 2">
    <name type="scientific">Actinophytocola xinjiangensis</name>
    <dbReference type="NCBI Taxonomy" id="485602"/>
    <lineage>
        <taxon>Bacteria</taxon>
        <taxon>Bacillati</taxon>
        <taxon>Actinomycetota</taxon>
        <taxon>Actinomycetes</taxon>
        <taxon>Pseudonocardiales</taxon>
        <taxon>Pseudonocardiaceae</taxon>
    </lineage>
</organism>
<dbReference type="AlphaFoldDB" id="A0A7Z1AVY7"/>
<sequence length="125" mass="13305">MAGRTPSLPPSEALMAAGVDHVRLLYAYLDAGELDAYASLVHEHTELRGVGPRDADGREDAVRVLRALPPGAHDLRTIEPGDRTVTVTGQYTTPNGTVGFADVFTLSDCGLIHSHHRRPPTPAGS</sequence>
<dbReference type="RefSeq" id="WP_075136274.1">
    <property type="nucleotide sequence ID" value="NZ_MSIF01000018.1"/>
</dbReference>
<dbReference type="Gene3D" id="3.10.450.50">
    <property type="match status" value="1"/>
</dbReference>
<dbReference type="SUPFAM" id="SSF54427">
    <property type="entry name" value="NTF2-like"/>
    <property type="match status" value="1"/>
</dbReference>
<accession>A0A7Z1AVY7</accession>
<comment type="caution">
    <text evidence="1">The sequence shown here is derived from an EMBL/GenBank/DDBJ whole genome shotgun (WGS) entry which is preliminary data.</text>
</comment>
<dbReference type="Proteomes" id="UP000185696">
    <property type="component" value="Unassembled WGS sequence"/>
</dbReference>
<reference evidence="1 2" key="1">
    <citation type="submission" date="2016-12" db="EMBL/GenBank/DDBJ databases">
        <title>The draft genome sequence of Actinophytocola xinjiangensis.</title>
        <authorList>
            <person name="Wang W."/>
            <person name="Yuan L."/>
        </authorList>
    </citation>
    <scope>NUCLEOTIDE SEQUENCE [LARGE SCALE GENOMIC DNA]</scope>
    <source>
        <strain evidence="1 2">CGMCC 4.4663</strain>
    </source>
</reference>
<dbReference type="EMBL" id="MSIF01000018">
    <property type="protein sequence ID" value="OLF06973.1"/>
    <property type="molecule type" value="Genomic_DNA"/>
</dbReference>
<dbReference type="InterPro" id="IPR032710">
    <property type="entry name" value="NTF2-like_dom_sf"/>
</dbReference>
<proteinExistence type="predicted"/>